<dbReference type="SUPFAM" id="SSF53383">
    <property type="entry name" value="PLP-dependent transferases"/>
    <property type="match status" value="1"/>
</dbReference>
<dbReference type="PANTHER" id="PTHR30244:SF36">
    <property type="entry name" value="3-OXO-GLUCOSE-6-PHOSPHATE:GLUTAMATE AMINOTRANSFERASE"/>
    <property type="match status" value="1"/>
</dbReference>
<dbReference type="AlphaFoldDB" id="A0A381X364"/>
<evidence type="ECO:0000313" key="3">
    <source>
        <dbReference type="EMBL" id="SVA59155.1"/>
    </source>
</evidence>
<evidence type="ECO:0000256" key="2">
    <source>
        <dbReference type="ARBA" id="ARBA00037999"/>
    </source>
</evidence>
<gene>
    <name evidence="3" type="ORF">METZ01_LOCUS112009</name>
</gene>
<dbReference type="GO" id="GO:0000271">
    <property type="term" value="P:polysaccharide biosynthetic process"/>
    <property type="evidence" value="ECO:0007669"/>
    <property type="project" value="TreeGrafter"/>
</dbReference>
<dbReference type="Gene3D" id="3.90.1150.10">
    <property type="entry name" value="Aspartate Aminotransferase, domain 1"/>
    <property type="match status" value="1"/>
</dbReference>
<dbReference type="PANTHER" id="PTHR30244">
    <property type="entry name" value="TRANSAMINASE"/>
    <property type="match status" value="1"/>
</dbReference>
<dbReference type="InterPro" id="IPR015421">
    <property type="entry name" value="PyrdxlP-dep_Trfase_major"/>
</dbReference>
<dbReference type="PIRSF" id="PIRSF000390">
    <property type="entry name" value="PLP_StrS"/>
    <property type="match status" value="1"/>
</dbReference>
<sequence length="368" mass="40345">MPYAIPYCALATDASLIKTELMQAFESVLDSGHYVLGPEVAAFEKEFADYCQTEFAAGVASGTGALHLVLRGIGLSSGDEVITVANSFVASAAAVALAGAKPVFVDISDDGNMDPQMLEDAITNRTRAVVPVHLTGRPARMNEVLEIARRHDLFVLEDAAQAVGASLNGKSVGSWGHAACFSLQPLKNLHAFGDGGMVTSQDPDLLAQLMKSRNHGLANREQCDFWSFNCRLDEVQAAMLRVQLRHLDEWTEARRSLALRYNQLLRSYVEVPDEGPGEHCVFQTYVVKSEKRDALKQYLNDHGVEALIHYATPIHLQPAAKDLGYSASDLPRTMRHVDRILSLPLYPTLTHAQQDRVVELISEFSGQN</sequence>
<dbReference type="InterPro" id="IPR015424">
    <property type="entry name" value="PyrdxlP-dep_Trfase"/>
</dbReference>
<evidence type="ECO:0000256" key="1">
    <source>
        <dbReference type="ARBA" id="ARBA00022898"/>
    </source>
</evidence>
<accession>A0A381X364</accession>
<proteinExistence type="inferred from homology"/>
<dbReference type="InterPro" id="IPR015422">
    <property type="entry name" value="PyrdxlP-dep_Trfase_small"/>
</dbReference>
<organism evidence="3">
    <name type="scientific">marine metagenome</name>
    <dbReference type="NCBI Taxonomy" id="408172"/>
    <lineage>
        <taxon>unclassified sequences</taxon>
        <taxon>metagenomes</taxon>
        <taxon>ecological metagenomes</taxon>
    </lineage>
</organism>
<protein>
    <submittedName>
        <fullName evidence="3">Uncharacterized protein</fullName>
    </submittedName>
</protein>
<dbReference type="EMBL" id="UINC01013742">
    <property type="protein sequence ID" value="SVA59155.1"/>
    <property type="molecule type" value="Genomic_DNA"/>
</dbReference>
<dbReference type="GO" id="GO:0008483">
    <property type="term" value="F:transaminase activity"/>
    <property type="evidence" value="ECO:0007669"/>
    <property type="project" value="TreeGrafter"/>
</dbReference>
<dbReference type="Pfam" id="PF01041">
    <property type="entry name" value="DegT_DnrJ_EryC1"/>
    <property type="match status" value="1"/>
</dbReference>
<dbReference type="GO" id="GO:0030170">
    <property type="term" value="F:pyridoxal phosphate binding"/>
    <property type="evidence" value="ECO:0007669"/>
    <property type="project" value="TreeGrafter"/>
</dbReference>
<comment type="similarity">
    <text evidence="2">Belongs to the DegT/DnrJ/EryC1 family.</text>
</comment>
<dbReference type="Gene3D" id="3.40.640.10">
    <property type="entry name" value="Type I PLP-dependent aspartate aminotransferase-like (Major domain)"/>
    <property type="match status" value="1"/>
</dbReference>
<name>A0A381X364_9ZZZZ</name>
<reference evidence="3" key="1">
    <citation type="submission" date="2018-05" db="EMBL/GenBank/DDBJ databases">
        <authorList>
            <person name="Lanie J.A."/>
            <person name="Ng W.-L."/>
            <person name="Kazmierczak K.M."/>
            <person name="Andrzejewski T.M."/>
            <person name="Davidsen T.M."/>
            <person name="Wayne K.J."/>
            <person name="Tettelin H."/>
            <person name="Glass J.I."/>
            <person name="Rusch D."/>
            <person name="Podicherti R."/>
            <person name="Tsui H.-C.T."/>
            <person name="Winkler M.E."/>
        </authorList>
    </citation>
    <scope>NUCLEOTIDE SEQUENCE</scope>
</reference>
<keyword evidence="1" id="KW-0663">Pyridoxal phosphate</keyword>
<dbReference type="InterPro" id="IPR000653">
    <property type="entry name" value="DegT/StrS_aminotransferase"/>
</dbReference>
<dbReference type="CDD" id="cd00616">
    <property type="entry name" value="AHBA_syn"/>
    <property type="match status" value="1"/>
</dbReference>